<dbReference type="AlphaFoldDB" id="A0A0C1R5V8"/>
<comment type="caution">
    <text evidence="3">The sequence shown here is derived from an EMBL/GenBank/DDBJ whole genome shotgun (WGS) entry which is preliminary data.</text>
</comment>
<evidence type="ECO:0000313" key="3">
    <source>
        <dbReference type="EMBL" id="KIE12949.1"/>
    </source>
</evidence>
<dbReference type="Proteomes" id="UP000029738">
    <property type="component" value="Unassembled WGS sequence"/>
</dbReference>
<proteinExistence type="predicted"/>
<evidence type="ECO:0000313" key="2">
    <source>
        <dbReference type="EMBL" id="KAF3888129.1"/>
    </source>
</evidence>
<keyword evidence="1" id="KW-0732">Signal</keyword>
<organism evidence="3">
    <name type="scientific">Tolypothrix bouteillei VB521301</name>
    <dbReference type="NCBI Taxonomy" id="1479485"/>
    <lineage>
        <taxon>Bacteria</taxon>
        <taxon>Bacillati</taxon>
        <taxon>Cyanobacteriota</taxon>
        <taxon>Cyanophyceae</taxon>
        <taxon>Nostocales</taxon>
        <taxon>Tolypothrichaceae</taxon>
        <taxon>Tolypothrix</taxon>
    </lineage>
</organism>
<protein>
    <submittedName>
        <fullName evidence="3">Uncharacterized protein</fullName>
    </submittedName>
</protein>
<feature type="chain" id="PRO_5036532895" evidence="1">
    <location>
        <begin position="21"/>
        <end position="132"/>
    </location>
</feature>
<evidence type="ECO:0000256" key="1">
    <source>
        <dbReference type="SAM" id="SignalP"/>
    </source>
</evidence>
<gene>
    <name evidence="3" type="ORF">DA73_0205695</name>
    <name evidence="2" type="ORF">DA73_0400023515</name>
</gene>
<dbReference type="EMBL" id="JHEG04000001">
    <property type="protein sequence ID" value="KAF3888129.1"/>
    <property type="molecule type" value="Genomic_DNA"/>
</dbReference>
<dbReference type="STRING" id="1479485.DA73_0205695"/>
<reference evidence="2" key="2">
    <citation type="submission" date="2019-11" db="EMBL/GenBank/DDBJ databases">
        <title>Improved Assembly of Tolypothrix boutellei genome.</title>
        <authorList>
            <person name="Sarangi A.N."/>
            <person name="Mukherjee M."/>
            <person name="Ghosh S."/>
            <person name="Singh D."/>
            <person name="Das A."/>
            <person name="Kant S."/>
            <person name="Prusty A."/>
            <person name="Tripathy S."/>
        </authorList>
    </citation>
    <scope>NUCLEOTIDE SEQUENCE</scope>
    <source>
        <strain evidence="2">VB521301</strain>
    </source>
</reference>
<feature type="signal peptide" evidence="1">
    <location>
        <begin position="1"/>
        <end position="20"/>
    </location>
</feature>
<accession>A0A0C1R5V8</accession>
<dbReference type="EMBL" id="JHEG02000019">
    <property type="protein sequence ID" value="KIE12949.1"/>
    <property type="molecule type" value="Genomic_DNA"/>
</dbReference>
<dbReference type="OrthoDB" id="462221at2"/>
<evidence type="ECO:0000313" key="4">
    <source>
        <dbReference type="Proteomes" id="UP000029738"/>
    </source>
</evidence>
<reference evidence="3" key="1">
    <citation type="journal article" date="2015" name="Genome Announc.">
        <title>Draft Genome Sequence of Tolypothrix boutellei Strain VB521301.</title>
        <authorList>
            <person name="Chandrababunaidu M.M."/>
            <person name="Singh D."/>
            <person name="Sen D."/>
            <person name="Bhan S."/>
            <person name="Das S."/>
            <person name="Gupta A."/>
            <person name="Adhikary S.P."/>
            <person name="Tripathy S."/>
        </authorList>
    </citation>
    <scope>NUCLEOTIDE SEQUENCE</scope>
    <source>
        <strain evidence="3">VB521301</strain>
    </source>
</reference>
<dbReference type="RefSeq" id="WP_038078328.1">
    <property type="nucleotide sequence ID" value="NZ_JHEG04000001.1"/>
</dbReference>
<name>A0A0C1R5V8_9CYAN</name>
<sequence>MNIKVIGLAAILGLSAPAITDIVLNPQSAVAMPTDFVRPTGAFTDSSQEWVVKLNLDQFGIYTYSGQNIKQGSDLTLKNPEMSGNNQSYTYTFKNNNYKYIITYQPSDKKHIRLTVVNPQGSTILNKLMAKV</sequence>
<keyword evidence="4" id="KW-1185">Reference proteome</keyword>